<accession>A0ACB7WPT0</accession>
<keyword evidence="2" id="KW-1185">Reference proteome</keyword>
<dbReference type="EC" id="5.2.1.8" evidence="1"/>
<reference evidence="2" key="1">
    <citation type="journal article" date="2022" name="Nat. Commun.">
        <title>Chromosome evolution and the genetic basis of agronomically important traits in greater yam.</title>
        <authorList>
            <person name="Bredeson J.V."/>
            <person name="Lyons J.B."/>
            <person name="Oniyinde I.O."/>
            <person name="Okereke N.R."/>
            <person name="Kolade O."/>
            <person name="Nnabue I."/>
            <person name="Nwadili C.O."/>
            <person name="Hribova E."/>
            <person name="Parker M."/>
            <person name="Nwogha J."/>
            <person name="Shu S."/>
            <person name="Carlson J."/>
            <person name="Kariba R."/>
            <person name="Muthemba S."/>
            <person name="Knop K."/>
            <person name="Barton G.J."/>
            <person name="Sherwood A.V."/>
            <person name="Lopez-Montes A."/>
            <person name="Asiedu R."/>
            <person name="Jamnadass R."/>
            <person name="Muchugi A."/>
            <person name="Goodstein D."/>
            <person name="Egesi C.N."/>
            <person name="Featherston J."/>
            <person name="Asfaw A."/>
            <person name="Simpson G.G."/>
            <person name="Dolezel J."/>
            <person name="Hendre P.S."/>
            <person name="Van Deynze A."/>
            <person name="Kumar P.L."/>
            <person name="Obidiegwu J.E."/>
            <person name="Bhattacharjee R."/>
            <person name="Rokhsar D.S."/>
        </authorList>
    </citation>
    <scope>NUCLEOTIDE SEQUENCE [LARGE SCALE GENOMIC DNA]</scope>
    <source>
        <strain evidence="2">cv. TDa95/00328</strain>
    </source>
</reference>
<evidence type="ECO:0000313" key="1">
    <source>
        <dbReference type="EMBL" id="KAH7690480.1"/>
    </source>
</evidence>
<keyword evidence="1" id="KW-0413">Isomerase</keyword>
<organism evidence="1 2">
    <name type="scientific">Dioscorea alata</name>
    <name type="common">Purple yam</name>
    <dbReference type="NCBI Taxonomy" id="55571"/>
    <lineage>
        <taxon>Eukaryota</taxon>
        <taxon>Viridiplantae</taxon>
        <taxon>Streptophyta</taxon>
        <taxon>Embryophyta</taxon>
        <taxon>Tracheophyta</taxon>
        <taxon>Spermatophyta</taxon>
        <taxon>Magnoliopsida</taxon>
        <taxon>Liliopsida</taxon>
        <taxon>Dioscoreales</taxon>
        <taxon>Dioscoreaceae</taxon>
        <taxon>Dioscorea</taxon>
    </lineage>
</organism>
<protein>
    <submittedName>
        <fullName evidence="1">Cyclophilin-type peptidyl-prolyl cis-trans isomerase protein</fullName>
        <ecNumber evidence="1">5.2.1.8</ecNumber>
    </submittedName>
</protein>
<dbReference type="Proteomes" id="UP000827976">
    <property type="component" value="Chromosome 2"/>
</dbReference>
<proteinExistence type="predicted"/>
<gene>
    <name evidence="1" type="ORF">IHE45_02G050400</name>
</gene>
<name>A0ACB7WPT0_DIOAL</name>
<comment type="caution">
    <text evidence="1">The sequence shown here is derived from an EMBL/GenBank/DDBJ whole genome shotgun (WGS) entry which is preliminary data.</text>
</comment>
<dbReference type="EMBL" id="CM037012">
    <property type="protein sequence ID" value="KAH7690480.1"/>
    <property type="molecule type" value="Genomic_DNA"/>
</dbReference>
<evidence type="ECO:0000313" key="2">
    <source>
        <dbReference type="Proteomes" id="UP000827976"/>
    </source>
</evidence>
<sequence>MVKPADQRTSYTIFQGFDQEKDLSDLSLFPVKHVSPGGLSMANAGPDTNGSRFFICTVKKLGASMVWNMVEDMMLGREHLWVALPLILIKCRMGKEELRNRAKCVM</sequence>